<sequence length="306" mass="35617">MHKEKFVVISKKNYRDALRPTLSTEDSEAVLLNLKEGEKYKLVDNALYKEGTRLLDKDILKISVNWVINKPLKHNTLLYVLYSYLFLFCREDIENQEEVVVDLQRLCKYMGIASDAKSYEMGAKLKSFEPVLGFIAGKGVYRLLEIIKVEKNKISIKTPYFHRLVNVLIAKENMSAQKYYHTTLVLPKMFSDKNQMAILIAVELAVLTATMVQKGKRITAYAPKRGIRGEVLICRIPELREFVREESRPVSSKNRKLKRAFERAYDLYSNCTECYLRYESLEITRTIPTLKTLDRHVIITCEKIEQ</sequence>
<evidence type="ECO:0000313" key="1">
    <source>
        <dbReference type="EMBL" id="MBC8581041.1"/>
    </source>
</evidence>
<dbReference type="EMBL" id="JACRSY010000035">
    <property type="protein sequence ID" value="MBC8581041.1"/>
    <property type="molecule type" value="Genomic_DNA"/>
</dbReference>
<name>A0A926EJV5_9FIRM</name>
<keyword evidence="2" id="KW-1185">Reference proteome</keyword>
<comment type="caution">
    <text evidence="1">The sequence shown here is derived from an EMBL/GenBank/DDBJ whole genome shotgun (WGS) entry which is preliminary data.</text>
</comment>
<dbReference type="AlphaFoldDB" id="A0A926EJV5"/>
<dbReference type="RefSeq" id="WP_249333752.1">
    <property type="nucleotide sequence ID" value="NZ_JACRSY010000035.1"/>
</dbReference>
<gene>
    <name evidence="1" type="ORF">H8718_16110</name>
</gene>
<proteinExistence type="predicted"/>
<protein>
    <submittedName>
        <fullName evidence="1">Uncharacterized protein</fullName>
    </submittedName>
</protein>
<reference evidence="1" key="1">
    <citation type="submission" date="2020-08" db="EMBL/GenBank/DDBJ databases">
        <title>Genome public.</title>
        <authorList>
            <person name="Liu C."/>
            <person name="Sun Q."/>
        </authorList>
    </citation>
    <scope>NUCLEOTIDE SEQUENCE</scope>
    <source>
        <strain evidence="1">NSJ-12</strain>
    </source>
</reference>
<accession>A0A926EJV5</accession>
<evidence type="ECO:0000313" key="2">
    <source>
        <dbReference type="Proteomes" id="UP000655830"/>
    </source>
</evidence>
<organism evidence="1 2">
    <name type="scientific">Zhenhengia yiwuensis</name>
    <dbReference type="NCBI Taxonomy" id="2763666"/>
    <lineage>
        <taxon>Bacteria</taxon>
        <taxon>Bacillati</taxon>
        <taxon>Bacillota</taxon>
        <taxon>Clostridia</taxon>
        <taxon>Lachnospirales</taxon>
        <taxon>Lachnospiraceae</taxon>
        <taxon>Zhenhengia</taxon>
    </lineage>
</organism>
<dbReference type="Proteomes" id="UP000655830">
    <property type="component" value="Unassembled WGS sequence"/>
</dbReference>